<dbReference type="GO" id="GO:0004497">
    <property type="term" value="F:monooxygenase activity"/>
    <property type="evidence" value="ECO:0007669"/>
    <property type="project" value="InterPro"/>
</dbReference>
<dbReference type="InterPro" id="IPR012337">
    <property type="entry name" value="RNaseH-like_sf"/>
</dbReference>
<gene>
    <name evidence="4" type="ORF">GIB67_013056</name>
</gene>
<comment type="caution">
    <text evidence="4">The sequence shown here is derived from an EMBL/GenBank/DDBJ whole genome shotgun (WGS) entry which is preliminary data.</text>
</comment>
<dbReference type="GO" id="GO:0020037">
    <property type="term" value="F:heme binding"/>
    <property type="evidence" value="ECO:0007669"/>
    <property type="project" value="InterPro"/>
</dbReference>
<dbReference type="EMBL" id="JACGCM010001620">
    <property type="protein sequence ID" value="KAF6152609.1"/>
    <property type="molecule type" value="Genomic_DNA"/>
</dbReference>
<reference evidence="4 5" key="1">
    <citation type="journal article" date="2020" name="IScience">
        <title>Genome Sequencing of the Endangered Kingdonia uniflora (Circaeasteraceae, Ranunculales) Reveals Potential Mechanisms of Evolutionary Specialization.</title>
        <authorList>
            <person name="Sun Y."/>
            <person name="Deng T."/>
            <person name="Zhang A."/>
            <person name="Moore M.J."/>
            <person name="Landis J.B."/>
            <person name="Lin N."/>
            <person name="Zhang H."/>
            <person name="Zhang X."/>
            <person name="Huang J."/>
            <person name="Zhang X."/>
            <person name="Sun H."/>
            <person name="Wang H."/>
        </authorList>
    </citation>
    <scope>NUCLEOTIDE SEQUENCE [LARGE SCALE GENOMIC DNA]</scope>
    <source>
        <strain evidence="4">TB1705</strain>
        <tissue evidence="4">Leaf</tissue>
    </source>
</reference>
<dbReference type="InterPro" id="IPR017972">
    <property type="entry name" value="Cyt_P450_CS"/>
</dbReference>
<dbReference type="InterPro" id="IPR036396">
    <property type="entry name" value="Cyt_P450_sf"/>
</dbReference>
<evidence type="ECO:0000256" key="1">
    <source>
        <dbReference type="PIRSR" id="PIRSR602401-1"/>
    </source>
</evidence>
<dbReference type="SUPFAM" id="SSF53098">
    <property type="entry name" value="Ribonuclease H-like"/>
    <property type="match status" value="1"/>
</dbReference>
<dbReference type="PRINTS" id="PR00463">
    <property type="entry name" value="EP450I"/>
</dbReference>
<dbReference type="Pfam" id="PF00067">
    <property type="entry name" value="p450"/>
    <property type="match status" value="1"/>
</dbReference>
<feature type="transmembrane region" description="Helical" evidence="2">
    <location>
        <begin position="233"/>
        <end position="251"/>
    </location>
</feature>
<dbReference type="InterPro" id="IPR008906">
    <property type="entry name" value="HATC_C_dom"/>
</dbReference>
<sequence length="732" mass="82870">MPEYFDHAKTLADSLAASEHPLPEADVQQIILSGLDFAYDAIVASLTATVDDIMMDDFQAHLLAFGMRVEAQQAILTSQPLANSLHLGDWWAGYGYEVPVLQRAALRILSQPCSSYWCRWNWSTFESIHIKKRNRIQQEKFSDLVFVHCNLRLQAITQNRDRKCEPISIDEIDVSSEWPTESESSSLPLDDSWLDDLPFYYRDSCNKLIESLSEFCSWWWKGNDSNDGLVGRMLPLVVVALVVLWYTWMIFKLLSNKRIPVLPPGPRGLPLVGILPFLDPELHTYFAKLAQTYGPIFKLQLGNKLGVVVSSPSIAKEVLKDHDITFANHDVPATARVIAYGGSDIVWSPYGPEWRMLRKVCVREMLSNASLDAVYSLRHREVRRMVQDVYANIGSSVNVGEQMFTAVINVITSMLWGGTIKGDDGASLGAEFREVVNEITELLAKPNISDFYPALARFDLQGLQKQIKGMLLRFDRIFETIIEQRVKMGIEDGKGTKDFLQLMLQLKENGDGKTPFTMIHLKALLMDMVVGGTDTTSNSVEFAMAELINKPETMKEAQEELERVVGLDHMVEEFHIPKLQYLHAVMKEALRLHPALPLMVPHCPSSACTVGGYMIPKDTRVFVNVWAIHRDPSVWVNPLDFNPTRFLNEKRDFSGNDFTYFPFGSGRRICAGIPMAERMFMYELATMLHSFTWELPKGAKLDLEEKFGIVMKKARPLNAVPQARLSDSSLYA</sequence>
<dbReference type="CDD" id="cd11073">
    <property type="entry name" value="CYP76-like"/>
    <property type="match status" value="1"/>
</dbReference>
<dbReference type="Gene3D" id="1.10.630.10">
    <property type="entry name" value="Cytochrome P450"/>
    <property type="match status" value="1"/>
</dbReference>
<keyword evidence="5" id="KW-1185">Reference proteome</keyword>
<dbReference type="PANTHER" id="PTHR47951">
    <property type="entry name" value="OS08G0547900 PROTEIN"/>
    <property type="match status" value="1"/>
</dbReference>
<dbReference type="InterPro" id="IPR001128">
    <property type="entry name" value="Cyt_P450"/>
</dbReference>
<keyword evidence="2" id="KW-1133">Transmembrane helix</keyword>
<protein>
    <recommendedName>
        <fullName evidence="3">HAT C-terminal dimerisation domain-containing protein</fullName>
    </recommendedName>
</protein>
<keyword evidence="1" id="KW-0408">Iron</keyword>
<proteinExistence type="predicted"/>
<organism evidence="4 5">
    <name type="scientific">Kingdonia uniflora</name>
    <dbReference type="NCBI Taxonomy" id="39325"/>
    <lineage>
        <taxon>Eukaryota</taxon>
        <taxon>Viridiplantae</taxon>
        <taxon>Streptophyta</taxon>
        <taxon>Embryophyta</taxon>
        <taxon>Tracheophyta</taxon>
        <taxon>Spermatophyta</taxon>
        <taxon>Magnoliopsida</taxon>
        <taxon>Ranunculales</taxon>
        <taxon>Circaeasteraceae</taxon>
        <taxon>Kingdonia</taxon>
    </lineage>
</organism>
<dbReference type="GO" id="GO:0005506">
    <property type="term" value="F:iron ion binding"/>
    <property type="evidence" value="ECO:0007669"/>
    <property type="project" value="InterPro"/>
</dbReference>
<dbReference type="GO" id="GO:0046983">
    <property type="term" value="F:protein dimerization activity"/>
    <property type="evidence" value="ECO:0007669"/>
    <property type="project" value="InterPro"/>
</dbReference>
<accession>A0A7J7MCK4</accession>
<evidence type="ECO:0000259" key="3">
    <source>
        <dbReference type="Pfam" id="PF05699"/>
    </source>
</evidence>
<dbReference type="Proteomes" id="UP000541444">
    <property type="component" value="Unassembled WGS sequence"/>
</dbReference>
<dbReference type="FunFam" id="1.10.630.10:FF:000207">
    <property type="entry name" value="Putative cytochrome P450 superfamily protein"/>
    <property type="match status" value="1"/>
</dbReference>
<evidence type="ECO:0000313" key="5">
    <source>
        <dbReference type="Proteomes" id="UP000541444"/>
    </source>
</evidence>
<keyword evidence="1" id="KW-0349">Heme</keyword>
<dbReference type="PROSITE" id="PS00086">
    <property type="entry name" value="CYTOCHROME_P450"/>
    <property type="match status" value="1"/>
</dbReference>
<keyword evidence="2" id="KW-0812">Transmembrane</keyword>
<comment type="cofactor">
    <cofactor evidence="1">
        <name>heme</name>
        <dbReference type="ChEBI" id="CHEBI:30413"/>
    </cofactor>
</comment>
<keyword evidence="2" id="KW-0472">Membrane</keyword>
<dbReference type="Pfam" id="PF05699">
    <property type="entry name" value="Dimer_Tnp_hAT"/>
    <property type="match status" value="1"/>
</dbReference>
<dbReference type="OrthoDB" id="2789670at2759"/>
<dbReference type="PANTHER" id="PTHR47951:SF3">
    <property type="entry name" value="CYTOCHROME P450, FAMILY 706, SUBFAMILY A, POLYPEPTIDE 4"/>
    <property type="match status" value="1"/>
</dbReference>
<dbReference type="InterPro" id="IPR002401">
    <property type="entry name" value="Cyt_P450_E_grp-I"/>
</dbReference>
<evidence type="ECO:0000256" key="2">
    <source>
        <dbReference type="SAM" id="Phobius"/>
    </source>
</evidence>
<feature type="binding site" description="axial binding residue" evidence="1">
    <location>
        <position position="670"/>
    </location>
    <ligand>
        <name>heme</name>
        <dbReference type="ChEBI" id="CHEBI:30413"/>
    </ligand>
    <ligandPart>
        <name>Fe</name>
        <dbReference type="ChEBI" id="CHEBI:18248"/>
    </ligandPart>
</feature>
<dbReference type="SUPFAM" id="SSF48264">
    <property type="entry name" value="Cytochrome P450"/>
    <property type="match status" value="1"/>
</dbReference>
<feature type="domain" description="HAT C-terminal dimerisation" evidence="3">
    <location>
        <begin position="83"/>
        <end position="150"/>
    </location>
</feature>
<evidence type="ECO:0000313" key="4">
    <source>
        <dbReference type="EMBL" id="KAF6152609.1"/>
    </source>
</evidence>
<dbReference type="AlphaFoldDB" id="A0A7J7MCK4"/>
<keyword evidence="1" id="KW-0479">Metal-binding</keyword>
<dbReference type="GO" id="GO:0044550">
    <property type="term" value="P:secondary metabolite biosynthetic process"/>
    <property type="evidence" value="ECO:0007669"/>
    <property type="project" value="UniProtKB-ARBA"/>
</dbReference>
<dbReference type="PRINTS" id="PR00385">
    <property type="entry name" value="P450"/>
</dbReference>
<dbReference type="GO" id="GO:0016705">
    <property type="term" value="F:oxidoreductase activity, acting on paired donors, with incorporation or reduction of molecular oxygen"/>
    <property type="evidence" value="ECO:0007669"/>
    <property type="project" value="InterPro"/>
</dbReference>
<name>A0A7J7MCK4_9MAGN</name>